<proteinExistence type="predicted"/>
<evidence type="ECO:0000313" key="1">
    <source>
        <dbReference type="EMBL" id="KAG7175774.1"/>
    </source>
</evidence>
<name>A0A8J5NAF0_HOMAM</name>
<keyword evidence="2" id="KW-1185">Reference proteome</keyword>
<dbReference type="EMBL" id="JAHLQT010004633">
    <property type="protein sequence ID" value="KAG7175774.1"/>
    <property type="molecule type" value="Genomic_DNA"/>
</dbReference>
<sequence length="59" mass="6882">MEVEEILNLLRIPVVREHRFSQESLGEEIVPVVVLPGSPQENLGEERMVQWIEENPMQK</sequence>
<gene>
    <name evidence="1" type="ORF">Hamer_G009784</name>
</gene>
<evidence type="ECO:0000313" key="2">
    <source>
        <dbReference type="Proteomes" id="UP000747542"/>
    </source>
</evidence>
<accession>A0A8J5NAF0</accession>
<protein>
    <submittedName>
        <fullName evidence="1">Uncharacterized protein</fullName>
    </submittedName>
</protein>
<dbReference type="AlphaFoldDB" id="A0A8J5NAF0"/>
<organism evidence="1 2">
    <name type="scientific">Homarus americanus</name>
    <name type="common">American lobster</name>
    <dbReference type="NCBI Taxonomy" id="6706"/>
    <lineage>
        <taxon>Eukaryota</taxon>
        <taxon>Metazoa</taxon>
        <taxon>Ecdysozoa</taxon>
        <taxon>Arthropoda</taxon>
        <taxon>Crustacea</taxon>
        <taxon>Multicrustacea</taxon>
        <taxon>Malacostraca</taxon>
        <taxon>Eumalacostraca</taxon>
        <taxon>Eucarida</taxon>
        <taxon>Decapoda</taxon>
        <taxon>Pleocyemata</taxon>
        <taxon>Astacidea</taxon>
        <taxon>Nephropoidea</taxon>
        <taxon>Nephropidae</taxon>
        <taxon>Homarus</taxon>
    </lineage>
</organism>
<reference evidence="1" key="1">
    <citation type="journal article" date="2021" name="Sci. Adv.">
        <title>The American lobster genome reveals insights on longevity, neural, and immune adaptations.</title>
        <authorList>
            <person name="Polinski J.M."/>
            <person name="Zimin A.V."/>
            <person name="Clark K.F."/>
            <person name="Kohn A.B."/>
            <person name="Sadowski N."/>
            <person name="Timp W."/>
            <person name="Ptitsyn A."/>
            <person name="Khanna P."/>
            <person name="Romanova D.Y."/>
            <person name="Williams P."/>
            <person name="Greenwood S.J."/>
            <person name="Moroz L.L."/>
            <person name="Walt D.R."/>
            <person name="Bodnar A.G."/>
        </authorList>
    </citation>
    <scope>NUCLEOTIDE SEQUENCE</scope>
    <source>
        <strain evidence="1">GMGI-L3</strain>
    </source>
</reference>
<dbReference type="Proteomes" id="UP000747542">
    <property type="component" value="Unassembled WGS sequence"/>
</dbReference>
<comment type="caution">
    <text evidence="1">The sequence shown here is derived from an EMBL/GenBank/DDBJ whole genome shotgun (WGS) entry which is preliminary data.</text>
</comment>